<evidence type="ECO:0000259" key="10">
    <source>
        <dbReference type="Pfam" id="PF00697"/>
    </source>
</evidence>
<dbReference type="PANTHER" id="PTHR42894:SF1">
    <property type="entry name" value="N-(5'-PHOSPHORIBOSYL)ANTHRANILATE ISOMERASE"/>
    <property type="match status" value="1"/>
</dbReference>
<dbReference type="Proteomes" id="UP000266340">
    <property type="component" value="Unassembled WGS sequence"/>
</dbReference>
<organism evidence="11 12">
    <name type="scientific">Cohnella faecalis</name>
    <dbReference type="NCBI Taxonomy" id="2315694"/>
    <lineage>
        <taxon>Bacteria</taxon>
        <taxon>Bacillati</taxon>
        <taxon>Bacillota</taxon>
        <taxon>Bacilli</taxon>
        <taxon>Bacillales</taxon>
        <taxon>Paenibacillaceae</taxon>
        <taxon>Cohnella</taxon>
    </lineage>
</organism>
<gene>
    <name evidence="9" type="primary">trpF</name>
    <name evidence="11" type="ORF">D3H35_03980</name>
</gene>
<accession>A0A398CXY7</accession>
<keyword evidence="12" id="KW-1185">Reference proteome</keyword>
<dbReference type="GO" id="GO:0004640">
    <property type="term" value="F:phosphoribosylanthranilate isomerase activity"/>
    <property type="evidence" value="ECO:0007669"/>
    <property type="project" value="UniProtKB-UniRule"/>
</dbReference>
<dbReference type="InterPro" id="IPR044643">
    <property type="entry name" value="TrpF_fam"/>
</dbReference>
<evidence type="ECO:0000256" key="2">
    <source>
        <dbReference type="ARBA" id="ARBA00004664"/>
    </source>
</evidence>
<reference evidence="11 12" key="1">
    <citation type="submission" date="2018-09" db="EMBL/GenBank/DDBJ databases">
        <title>Cohnella cavernae sp. nov., isolated from a karst cave.</title>
        <authorList>
            <person name="Zhu H."/>
        </authorList>
    </citation>
    <scope>NUCLEOTIDE SEQUENCE [LARGE SCALE GENOMIC DNA]</scope>
    <source>
        <strain evidence="11 12">K2E09-144</strain>
    </source>
</reference>
<evidence type="ECO:0000256" key="6">
    <source>
        <dbReference type="ARBA" id="ARBA00022822"/>
    </source>
</evidence>
<keyword evidence="6 9" id="KW-0822">Tryptophan biosynthesis</keyword>
<dbReference type="InterPro" id="IPR001240">
    <property type="entry name" value="PRAI_dom"/>
</dbReference>
<dbReference type="HAMAP" id="MF_00135">
    <property type="entry name" value="PRAI"/>
    <property type="match status" value="1"/>
</dbReference>
<dbReference type="AlphaFoldDB" id="A0A398CXY7"/>
<dbReference type="InterPro" id="IPR011060">
    <property type="entry name" value="RibuloseP-bd_barrel"/>
</dbReference>
<comment type="catalytic activity">
    <reaction evidence="1 9">
        <text>N-(5-phospho-beta-D-ribosyl)anthranilate = 1-(2-carboxyphenylamino)-1-deoxy-D-ribulose 5-phosphate</text>
        <dbReference type="Rhea" id="RHEA:21540"/>
        <dbReference type="ChEBI" id="CHEBI:18277"/>
        <dbReference type="ChEBI" id="CHEBI:58613"/>
        <dbReference type="EC" id="5.3.1.24"/>
    </reaction>
</comment>
<dbReference type="Gene3D" id="3.20.20.70">
    <property type="entry name" value="Aldolase class I"/>
    <property type="match status" value="1"/>
</dbReference>
<keyword evidence="5 9" id="KW-0028">Amino-acid biosynthesis</keyword>
<keyword evidence="7 9" id="KW-0057">Aromatic amino acid biosynthesis</keyword>
<sequence>MSKKARVKICGIKEESTLRDMAELPVHYVGFMFVAASRRRVTAEQAAKLIAASRVVNMADGNPPLAVGVFVNPTINELRDVLAQAPLDVVQLHGDETPAFCREVRDTFGVDVWRALPVAEPGSSDADESGSERLEAYKGSVSTILIDTAGGGTGRTFRWDLIPSYQRIADRLGLKLIVAGGLSQDNVEELLALHTPYGVDISSGVETEGAKDSVKIAAFAERVNRS</sequence>
<dbReference type="OrthoDB" id="9786954at2"/>
<dbReference type="PANTHER" id="PTHR42894">
    <property type="entry name" value="N-(5'-PHOSPHORIBOSYL)ANTHRANILATE ISOMERASE"/>
    <property type="match status" value="1"/>
</dbReference>
<evidence type="ECO:0000313" key="11">
    <source>
        <dbReference type="EMBL" id="RIE04657.1"/>
    </source>
</evidence>
<proteinExistence type="inferred from homology"/>
<evidence type="ECO:0000313" key="12">
    <source>
        <dbReference type="Proteomes" id="UP000266340"/>
    </source>
</evidence>
<evidence type="ECO:0000256" key="9">
    <source>
        <dbReference type="HAMAP-Rule" id="MF_00135"/>
    </source>
</evidence>
<comment type="caution">
    <text evidence="11">The sequence shown here is derived from an EMBL/GenBank/DDBJ whole genome shotgun (WGS) entry which is preliminary data.</text>
</comment>
<dbReference type="EC" id="5.3.1.24" evidence="3 9"/>
<evidence type="ECO:0000256" key="7">
    <source>
        <dbReference type="ARBA" id="ARBA00023141"/>
    </source>
</evidence>
<name>A0A398CXY7_9BACL</name>
<evidence type="ECO:0000256" key="3">
    <source>
        <dbReference type="ARBA" id="ARBA00012572"/>
    </source>
</evidence>
<dbReference type="SUPFAM" id="SSF51366">
    <property type="entry name" value="Ribulose-phoshate binding barrel"/>
    <property type="match status" value="1"/>
</dbReference>
<comment type="pathway">
    <text evidence="2 9">Amino-acid biosynthesis; L-tryptophan biosynthesis; L-tryptophan from chorismate: step 3/5.</text>
</comment>
<dbReference type="CDD" id="cd00405">
    <property type="entry name" value="PRAI"/>
    <property type="match status" value="1"/>
</dbReference>
<evidence type="ECO:0000256" key="1">
    <source>
        <dbReference type="ARBA" id="ARBA00001164"/>
    </source>
</evidence>
<dbReference type="Pfam" id="PF00697">
    <property type="entry name" value="PRAI"/>
    <property type="match status" value="1"/>
</dbReference>
<keyword evidence="8 9" id="KW-0413">Isomerase</keyword>
<evidence type="ECO:0000256" key="5">
    <source>
        <dbReference type="ARBA" id="ARBA00022605"/>
    </source>
</evidence>
<dbReference type="InterPro" id="IPR013785">
    <property type="entry name" value="Aldolase_TIM"/>
</dbReference>
<dbReference type="RefSeq" id="WP_119147856.1">
    <property type="nucleotide sequence ID" value="NZ_JBHSOV010000005.1"/>
</dbReference>
<comment type="similarity">
    <text evidence="9">Belongs to the TrpF family.</text>
</comment>
<dbReference type="EMBL" id="QXJM01000023">
    <property type="protein sequence ID" value="RIE04657.1"/>
    <property type="molecule type" value="Genomic_DNA"/>
</dbReference>
<protein>
    <recommendedName>
        <fullName evidence="4 9">N-(5'-phosphoribosyl)anthranilate isomerase</fullName>
        <shortName evidence="9">PRAI</shortName>
        <ecNumber evidence="3 9">5.3.1.24</ecNumber>
    </recommendedName>
</protein>
<feature type="domain" description="N-(5'phosphoribosyl) anthranilate isomerase (PRAI)" evidence="10">
    <location>
        <begin position="7"/>
        <end position="221"/>
    </location>
</feature>
<dbReference type="UniPathway" id="UPA00035">
    <property type="reaction ID" value="UER00042"/>
</dbReference>
<evidence type="ECO:0000256" key="8">
    <source>
        <dbReference type="ARBA" id="ARBA00023235"/>
    </source>
</evidence>
<dbReference type="GO" id="GO:0000162">
    <property type="term" value="P:L-tryptophan biosynthetic process"/>
    <property type="evidence" value="ECO:0007669"/>
    <property type="project" value="UniProtKB-UniRule"/>
</dbReference>
<evidence type="ECO:0000256" key="4">
    <source>
        <dbReference type="ARBA" id="ARBA00022272"/>
    </source>
</evidence>